<evidence type="ECO:0000259" key="9">
    <source>
        <dbReference type="PROSITE" id="PS50222"/>
    </source>
</evidence>
<keyword evidence="4" id="KW-0969">Cilium</keyword>
<feature type="region of interest" description="Disordered" evidence="7">
    <location>
        <begin position="138"/>
        <end position="159"/>
    </location>
</feature>
<evidence type="ECO:0000256" key="2">
    <source>
        <dbReference type="ARBA" id="ARBA00006042"/>
    </source>
</evidence>
<dbReference type="InterPro" id="IPR011992">
    <property type="entry name" value="EF-hand-dom_pair"/>
</dbReference>
<feature type="compositionally biased region" description="Basic and acidic residues" evidence="7">
    <location>
        <begin position="41"/>
        <end position="57"/>
    </location>
</feature>
<dbReference type="SUPFAM" id="SSF47473">
    <property type="entry name" value="EF-hand"/>
    <property type="match status" value="5"/>
</dbReference>
<dbReference type="Pfam" id="PF00168">
    <property type="entry name" value="C2"/>
    <property type="match status" value="1"/>
</dbReference>
<protein>
    <submittedName>
        <fullName evidence="10">Fantom protein</fullName>
    </submittedName>
</protein>
<dbReference type="PROSITE" id="PS50004">
    <property type="entry name" value="C2"/>
    <property type="match status" value="1"/>
</dbReference>
<evidence type="ECO:0000259" key="8">
    <source>
        <dbReference type="PROSITE" id="PS50004"/>
    </source>
</evidence>
<feature type="coiled-coil region" evidence="6">
    <location>
        <begin position="233"/>
        <end position="411"/>
    </location>
</feature>
<feature type="compositionally biased region" description="Polar residues" evidence="7">
    <location>
        <begin position="419"/>
        <end position="430"/>
    </location>
</feature>
<proteinExistence type="inferred from homology"/>
<feature type="compositionally biased region" description="Basic and acidic residues" evidence="7">
    <location>
        <begin position="150"/>
        <end position="159"/>
    </location>
</feature>
<feature type="coiled-coil region" evidence="6">
    <location>
        <begin position="82"/>
        <end position="109"/>
    </location>
</feature>
<dbReference type="Proteomes" id="UP000052943">
    <property type="component" value="Unassembled WGS sequence"/>
</dbReference>
<feature type="compositionally biased region" description="Basic and acidic residues" evidence="7">
    <location>
        <begin position="439"/>
        <end position="453"/>
    </location>
</feature>
<evidence type="ECO:0000256" key="3">
    <source>
        <dbReference type="ARBA" id="ARBA00023054"/>
    </source>
</evidence>
<comment type="caution">
    <text evidence="10">The sequence shown here is derived from an EMBL/GenBank/DDBJ whole genome shotgun (WGS) entry which is preliminary data.</text>
</comment>
<dbReference type="Pfam" id="PF11618">
    <property type="entry name" value="C2-C2_1"/>
    <property type="match status" value="1"/>
</dbReference>
<evidence type="ECO:0000256" key="5">
    <source>
        <dbReference type="ARBA" id="ARBA00023273"/>
    </source>
</evidence>
<evidence type="ECO:0000313" key="10">
    <source>
        <dbReference type="EMBL" id="KUF77688.1"/>
    </source>
</evidence>
<comment type="subcellular location">
    <subcellularLocation>
        <location evidence="1">Cell projection</location>
        <location evidence="1">Cilium</location>
    </subcellularLocation>
</comment>
<feature type="domain" description="EF-hand" evidence="9">
    <location>
        <begin position="2246"/>
        <end position="2281"/>
    </location>
</feature>
<dbReference type="GO" id="GO:0005856">
    <property type="term" value="C:cytoskeleton"/>
    <property type="evidence" value="ECO:0007669"/>
    <property type="project" value="UniProtKB-ARBA"/>
</dbReference>
<feature type="region of interest" description="Disordered" evidence="7">
    <location>
        <begin position="41"/>
        <end position="66"/>
    </location>
</feature>
<dbReference type="GO" id="GO:0005509">
    <property type="term" value="F:calcium ion binding"/>
    <property type="evidence" value="ECO:0007669"/>
    <property type="project" value="InterPro"/>
</dbReference>
<dbReference type="InterPro" id="IPR021656">
    <property type="entry name" value="C2-C2_1"/>
</dbReference>
<evidence type="ECO:0000256" key="4">
    <source>
        <dbReference type="ARBA" id="ARBA00023069"/>
    </source>
</evidence>
<evidence type="ECO:0000256" key="1">
    <source>
        <dbReference type="ARBA" id="ARBA00004138"/>
    </source>
</evidence>
<dbReference type="SUPFAM" id="SSF49562">
    <property type="entry name" value="C2 domain (Calcium/lipid-binding domain, CaLB)"/>
    <property type="match status" value="2"/>
</dbReference>
<dbReference type="InterPro" id="IPR031139">
    <property type="entry name" value="RPGRIP1_fam"/>
</dbReference>
<evidence type="ECO:0000313" key="11">
    <source>
        <dbReference type="Proteomes" id="UP000052943"/>
    </source>
</evidence>
<gene>
    <name evidence="10" type="ORF">AM587_10016739</name>
</gene>
<accession>A0A0W8C0T5</accession>
<feature type="region of interest" description="Disordered" evidence="7">
    <location>
        <begin position="188"/>
        <end position="229"/>
    </location>
</feature>
<dbReference type="PANTHER" id="PTHR14240">
    <property type="entry name" value="RETINITIS PIGMENTOSA GTPASE REGULATOR-INTERACTING PROTEIN"/>
    <property type="match status" value="1"/>
</dbReference>
<dbReference type="PROSITE" id="PS50222">
    <property type="entry name" value="EF_HAND_2"/>
    <property type="match status" value="2"/>
</dbReference>
<feature type="coiled-coil region" evidence="6">
    <location>
        <begin position="542"/>
        <end position="608"/>
    </location>
</feature>
<dbReference type="InterPro" id="IPR000008">
    <property type="entry name" value="C2_dom"/>
</dbReference>
<name>A0A0W8C0T5_PHYNI</name>
<dbReference type="Gene3D" id="2.60.40.150">
    <property type="entry name" value="C2 domain"/>
    <property type="match status" value="2"/>
</dbReference>
<dbReference type="GO" id="GO:0005929">
    <property type="term" value="C:cilium"/>
    <property type="evidence" value="ECO:0007669"/>
    <property type="project" value="UniProtKB-SubCell"/>
</dbReference>
<feature type="region of interest" description="Disordered" evidence="7">
    <location>
        <begin position="1225"/>
        <end position="1245"/>
    </location>
</feature>
<organism evidence="10 11">
    <name type="scientific">Phytophthora nicotianae</name>
    <name type="common">Potato buckeye rot agent</name>
    <name type="synonym">Phytophthora parasitica</name>
    <dbReference type="NCBI Taxonomy" id="4792"/>
    <lineage>
        <taxon>Eukaryota</taxon>
        <taxon>Sar</taxon>
        <taxon>Stramenopiles</taxon>
        <taxon>Oomycota</taxon>
        <taxon>Peronosporomycetes</taxon>
        <taxon>Peronosporales</taxon>
        <taxon>Peronosporaceae</taxon>
        <taxon>Phytophthora</taxon>
    </lineage>
</organism>
<keyword evidence="5" id="KW-0966">Cell projection</keyword>
<dbReference type="OrthoDB" id="2133912at2759"/>
<dbReference type="STRING" id="4790.A0A0W8C0T5"/>
<dbReference type="InterPro" id="IPR035892">
    <property type="entry name" value="C2_domain_sf"/>
</dbReference>
<feature type="compositionally biased region" description="Polar residues" evidence="7">
    <location>
        <begin position="456"/>
        <end position="465"/>
    </location>
</feature>
<feature type="domain" description="C2" evidence="8">
    <location>
        <begin position="818"/>
        <end position="956"/>
    </location>
</feature>
<feature type="domain" description="EF-hand" evidence="9">
    <location>
        <begin position="1705"/>
        <end position="1740"/>
    </location>
</feature>
<reference evidence="10 11" key="1">
    <citation type="submission" date="2015-11" db="EMBL/GenBank/DDBJ databases">
        <title>Genomes and virulence difference between two physiological races of Phytophthora nicotianae.</title>
        <authorList>
            <person name="Liu H."/>
            <person name="Ma X."/>
            <person name="Yu H."/>
            <person name="Fang D."/>
            <person name="Li Y."/>
            <person name="Wang X."/>
            <person name="Wang W."/>
            <person name="Dong Y."/>
            <person name="Xiao B."/>
        </authorList>
    </citation>
    <scope>NUCLEOTIDE SEQUENCE [LARGE SCALE GENOMIC DNA]</scope>
    <source>
        <strain evidence="11">race 0</strain>
    </source>
</reference>
<sequence>MPSEYEDKYLLLRDENTALKKKKNEQEATIKRMYTKLAMIEEKLSKTRQGEGKKNNQDDPDTGGNKVAVVPVRRDLDTEKFIAALKSENATLRKKNQTLMEKNRWLEEQCRQLNVMKRLGGGARPTKHKKAVARNTTANKGGFEGSSLEKQTESARKLHRDTFSGDLEVALKKRLVIAEKQLVKLQKENEQLRASSSRQLKPRRDNNDGSGPSDEEDEKEQDECTKEPTNLELDQMKRELRDRQAQLAILNARYENLESNALAEREIQEKTLEQMEQMNRQVHKLRTQLQDAVAEKEELEIRIMKAGDHEKDIALLREQNRRLEERMTSLCESPFINDAFQRKERIDKLFNLEKLTQEQKATIAQMTEENQKFQGVIRELQSTVKQLKQAKDRVEQDLAQMAQHLMEERNARSLDAIKSTGNVPMPTQRTEPIVIVRPRTPDPQHHPPEKRDACSSPVSKSTSPGKLSAPSANVYAIFTIRYMASFSIANTNIVGGGVVSRKYGDLPSAASFLDAEEDSSVKHLRNRVHVLQIAHLKSMQELERCEKMLQAQTNINRELALEIEELTTSKISSSNQLQRRMKELELLCEERQQRIHALQAEVRQLKYAREKMLLKMREADDECSEESSSDGEGSEVASLSESLILAARDLAPGEQLLELGIISGDFDSSVIGVNSSTFVLCDFYDFESQSTPLLMGSRPEYNLSATFKVTVDGFFLRYLASESVFLEVHQAIRGDFKLVGKTSVRLSKLLQSKGVVKEPKLAIKSLYDIDGDSTTLGTLNVILRLSTPISEIWQVHLRSYPQDVRLLSTLGKQSETQIPSDVLCDQNFRDDAMTNELQITVFACRKLRSYGKRSDGSISRVPSSYAHYQLLGFPDVFTNIVAKSANPEFDLSNSRQAFALEVDACLLRFLSQFRLWVTVFDDQVELDDNAQEDGVIGRCGIMLSDLVNGEDIRGWFPLKDQNDQHAGDISVLIQWKDPFQVLQLTSSQRARGVNGRLIDMHSLDFDQQHALLSMFSSDMDGRMNYQQFLHYAIPSEELELLVAKLKERLEYAVDSELITSAKDALTAGMEARERKSMLISMGSMVQTCEKYGIFLTDGERNLLLSTFGVGSTSTESISTVGGGSEKTSGNHRKLIAINYLLLHINPRLSCIERLLCHKIRQTMHGYVQEQRKRKTADAMPAPKLFEKFDETRCGRVTRSAFRKCLSALGFDLMSVESEYRELVRHHTKQSRSTDTPNEPIADGNDTAILPLDRVDLDEDVLEDAKATQQPKQLAAFNDDEKKVTRISTQNDPGYAAKPVPATTEFQRRKQAFMDRMKAIASASSKNLVYEQVEKKLQVQRVQEKERGFKVLSQQERLVQQAKQLHIPQNIHHDAARTLQKQYRQYKEQRQQQQEANYAKTTIIEADLQLQSVLGKWTFAELRDQEDSILAEIERDVPDVKRSRLLTKKQLGYFLSKVPRIVLPPALLWYLMDYFSVKETGMVAFRSLLNLIFSTSTEERELEKKQRLSVLRHLLFDVGYASHTFVLTGDMKETGYISFKEFHESLSRLGVQLTSKELHLVTIMFDANGYKIMYHALLQILTQLPHCQQLAEVLERCHRFGISSLRDKILTFVKSDDGRMTQEELLRVLMQPSSEGTQFEPKDASLLFEMVGGNNDPTKRISIQDLCLRLEAAAKYSRKSISDDWNKYDMQYLQRLAWNCRKLICGSYSDLKYEFERFDWQEKGFVSLAEFVTIARRNGFLLFTENQLKGIAKSFGVKTNGSFGINYRQFLDWTTPPPPVDMDAVEKKLRKCAHEQANKLPSRQLSEVFAIWNQIFLTEKETTSEGVISRSTFVKICNTRLSIPLDEHEMRTLLYTYDPELKDQIDCSAFLKMNWREAMIIYNKRAQVISEVAKAKLVVTKIGEKLQEQKDVPRQITEAFSYTGDSNSALVESGQFILAMRKLWISLSPDEVHSLFVVFGEQPDKKKINFVKFFKDSLELPVFSSSEVKPNYQLSVENEKQLRSALEAAVKFSLHKFQQCFVQFQEFCVLHRFAEIAPSKLWRQMEANGLIELLSKKAAGLLSQKFLTTFYDDDGDVSFSVSLKAVHTYLKDVSTNAPVKASQKQEARELVETTVQSRAPKAPIETLSEFLDSCDERGIDLRGELEARDSTYTGYVTAMELKEILIRMGIAKAAFPSSAEAVIGQLVRQFRSTETTDAVHYTVMLYEATKFEWPGTDSRFDKITENLRSRIRLKANLSGQIDHSDTTNYARLDAAFNHFDREKKGFLTADSICNGLRALDYNLYPSQLSVVMLNLCIFRHGGGGLSRTEFDSFVLDPYAGCLLKKISDRLYSEVQSQKQDAMPRVAYLSRLLMECGGFSHQSSLSAETFWSQLERALERQVTTLEKLRLQHLFDVGRDGNIAFKLFLKVMSQWRNLPSAAASVFLRNSNLAEKGIPELQAATKPEKLPYPQENAAKDKPPCARNAILRSLFNQMSSIDFNSQLDIVEEYLRLKDHEQTGSIKMKQLKRIFDQIGLSLSADAFTSLQLYYPGVASPSTKEHGELVAYQKLLLALEAFHEKSGEHEER</sequence>
<keyword evidence="3 6" id="KW-0175">Coiled coil</keyword>
<dbReference type="Gene3D" id="1.10.238.10">
    <property type="entry name" value="EF-hand"/>
    <property type="match status" value="4"/>
</dbReference>
<dbReference type="EMBL" id="LNFO01005520">
    <property type="protein sequence ID" value="KUF77688.1"/>
    <property type="molecule type" value="Genomic_DNA"/>
</dbReference>
<feature type="region of interest" description="Disordered" evidence="7">
    <location>
        <begin position="418"/>
        <end position="468"/>
    </location>
</feature>
<comment type="similarity">
    <text evidence="2">Belongs to the RPGRIP1 family.</text>
</comment>
<evidence type="ECO:0000256" key="7">
    <source>
        <dbReference type="SAM" id="MobiDB-lite"/>
    </source>
</evidence>
<dbReference type="InterPro" id="IPR002048">
    <property type="entry name" value="EF_hand_dom"/>
</dbReference>
<evidence type="ECO:0000256" key="6">
    <source>
        <dbReference type="SAM" id="Coils"/>
    </source>
</evidence>